<protein>
    <recommendedName>
        <fullName evidence="2">Inositol polyphosphate-related phosphatase domain-containing protein</fullName>
    </recommendedName>
</protein>
<feature type="compositionally biased region" description="Acidic residues" evidence="1">
    <location>
        <begin position="690"/>
        <end position="700"/>
    </location>
</feature>
<feature type="compositionally biased region" description="Basic and acidic residues" evidence="1">
    <location>
        <begin position="1023"/>
        <end position="1061"/>
    </location>
</feature>
<dbReference type="InterPro" id="IPR000300">
    <property type="entry name" value="IPPc"/>
</dbReference>
<feature type="compositionally biased region" description="Polar residues" evidence="1">
    <location>
        <begin position="1065"/>
        <end position="1074"/>
    </location>
</feature>
<dbReference type="Gene3D" id="3.60.10.10">
    <property type="entry name" value="Endonuclease/exonuclease/phosphatase"/>
    <property type="match status" value="2"/>
</dbReference>
<evidence type="ECO:0000313" key="3">
    <source>
        <dbReference type="EMBL" id="KAK2959414.1"/>
    </source>
</evidence>
<comment type="caution">
    <text evidence="3">The sequence shown here is derived from an EMBL/GenBank/DDBJ whole genome shotgun (WGS) entry which is preliminary data.</text>
</comment>
<evidence type="ECO:0000313" key="4">
    <source>
        <dbReference type="Proteomes" id="UP001281761"/>
    </source>
</evidence>
<feature type="region of interest" description="Disordered" evidence="1">
    <location>
        <begin position="1205"/>
        <end position="1263"/>
    </location>
</feature>
<reference evidence="3 4" key="1">
    <citation type="journal article" date="2022" name="bioRxiv">
        <title>Genomics of Preaxostyla Flagellates Illuminates Evolutionary Transitions and the Path Towards Mitochondrial Loss.</title>
        <authorList>
            <person name="Novak L.V.F."/>
            <person name="Treitli S.C."/>
            <person name="Pyrih J."/>
            <person name="Halakuc P."/>
            <person name="Pipaliya S.V."/>
            <person name="Vacek V."/>
            <person name="Brzon O."/>
            <person name="Soukal P."/>
            <person name="Eme L."/>
            <person name="Dacks J.B."/>
            <person name="Karnkowska A."/>
            <person name="Elias M."/>
            <person name="Hampl V."/>
        </authorList>
    </citation>
    <scope>NUCLEOTIDE SEQUENCE [LARGE SCALE GENOMIC DNA]</scope>
    <source>
        <strain evidence="3">NAU3</strain>
        <tissue evidence="3">Gut</tissue>
    </source>
</reference>
<feature type="compositionally biased region" description="Pro residues" evidence="1">
    <location>
        <begin position="989"/>
        <end position="998"/>
    </location>
</feature>
<dbReference type="SUPFAM" id="SSF56219">
    <property type="entry name" value="DNase I-like"/>
    <property type="match status" value="2"/>
</dbReference>
<feature type="compositionally biased region" description="Low complexity" evidence="1">
    <location>
        <begin position="399"/>
        <end position="416"/>
    </location>
</feature>
<feature type="compositionally biased region" description="Basic and acidic residues" evidence="1">
    <location>
        <begin position="701"/>
        <end position="731"/>
    </location>
</feature>
<feature type="region of interest" description="Disordered" evidence="1">
    <location>
        <begin position="588"/>
        <end position="624"/>
    </location>
</feature>
<dbReference type="Pfam" id="PF22669">
    <property type="entry name" value="Exo_endo_phos2"/>
    <property type="match status" value="2"/>
</dbReference>
<feature type="region of interest" description="Disordered" evidence="1">
    <location>
        <begin position="65"/>
        <end position="111"/>
    </location>
</feature>
<feature type="domain" description="Inositol polyphosphate-related phosphatase" evidence="2">
    <location>
        <begin position="221"/>
        <end position="328"/>
    </location>
</feature>
<dbReference type="InterPro" id="IPR046985">
    <property type="entry name" value="IP5"/>
</dbReference>
<feature type="region of interest" description="Disordered" evidence="1">
    <location>
        <begin position="389"/>
        <end position="439"/>
    </location>
</feature>
<dbReference type="Proteomes" id="UP001281761">
    <property type="component" value="Unassembled WGS sequence"/>
</dbReference>
<feature type="compositionally biased region" description="Pro residues" evidence="1">
    <location>
        <begin position="1251"/>
        <end position="1263"/>
    </location>
</feature>
<feature type="domain" description="Inositol polyphosphate-related phosphatase" evidence="2">
    <location>
        <begin position="857"/>
        <end position="904"/>
    </location>
</feature>
<dbReference type="EMBL" id="JARBJD010000030">
    <property type="protein sequence ID" value="KAK2959414.1"/>
    <property type="molecule type" value="Genomic_DNA"/>
</dbReference>
<feature type="region of interest" description="Disordered" evidence="1">
    <location>
        <begin position="910"/>
        <end position="1126"/>
    </location>
</feature>
<feature type="region of interest" description="Disordered" evidence="1">
    <location>
        <begin position="656"/>
        <end position="770"/>
    </location>
</feature>
<evidence type="ECO:0000259" key="2">
    <source>
        <dbReference type="Pfam" id="PF22669"/>
    </source>
</evidence>
<gene>
    <name evidence="3" type="ORF">BLNAU_5723</name>
</gene>
<dbReference type="PANTHER" id="PTHR11200">
    <property type="entry name" value="INOSITOL 5-PHOSPHATASE"/>
    <property type="match status" value="1"/>
</dbReference>
<dbReference type="InterPro" id="IPR036691">
    <property type="entry name" value="Endo/exonu/phosph_ase_sf"/>
</dbReference>
<organism evidence="3 4">
    <name type="scientific">Blattamonas nauphoetae</name>
    <dbReference type="NCBI Taxonomy" id="2049346"/>
    <lineage>
        <taxon>Eukaryota</taxon>
        <taxon>Metamonada</taxon>
        <taxon>Preaxostyla</taxon>
        <taxon>Oxymonadida</taxon>
        <taxon>Blattamonas</taxon>
    </lineage>
</organism>
<feature type="compositionally biased region" description="Polar residues" evidence="1">
    <location>
        <begin position="198"/>
        <end position="218"/>
    </location>
</feature>
<feature type="compositionally biased region" description="Polar residues" evidence="1">
    <location>
        <begin position="1229"/>
        <end position="1241"/>
    </location>
</feature>
<feature type="compositionally biased region" description="Low complexity" evidence="1">
    <location>
        <begin position="82"/>
        <end position="101"/>
    </location>
</feature>
<accession>A0ABQ9Y6W2</accession>
<evidence type="ECO:0000256" key="1">
    <source>
        <dbReference type="SAM" id="MobiDB-lite"/>
    </source>
</evidence>
<feature type="compositionally biased region" description="Basic and acidic residues" evidence="1">
    <location>
        <begin position="183"/>
        <end position="197"/>
    </location>
</feature>
<sequence>MLNGALTLTQFQDLQEPPDPLSLCTFTWNVNNSSPPDSYSLLTFIDRIALLTEKKEEERIQKLTVHHASDPLNPFQKQQIRQSQSDSNSSNSQQDPSSPDNSRPKLPPPLPSLPPPHVFFFGFQEVDLTAGGLLKQDTGKSALWRDALGKVLNIYYTSRAYTSRIQDEINACQRKLDKWRDFHHSKTDKSEQGESRDNYPSNSPASHPSIQPETPTPTVVQQSIWSMQAYIDQLSKSSKEPFVCIQDKQFVGVASVLFVRRELVPFFVSIETKIVGTGFMKTMGNKGGIGISLQLEWKDHSSSPGSSNVHSFPGEKAIVKARIQNFRSSDTFSTISSALPRKTTKVSLCMLNAHLAAGSKQFKRRLEDYSQIMKNMIFTRLFIQRSPSPSLLNSEKSSLRLSNSNPSPLSSPNPISHTSFKDGQSLQSQPRTRAGTQGNLPHITSLLLTELIERQNSFRSSTISDPSSDKPKLTPLPPAPLPAVALGRESIATLTDDWEDLPLDQGGPDPSGAGRVFDHDLIFFIGDLNFRVTAPMDNVHGAIQAFNRSKKETWERNMRQKFFEDKMKELEKMRVEYERLEAERKKQDEEHALMSVEDQLSSRIRNPDTEDTVEQDTAQAEPDVVEQTAVAECAEAKEREAEQIPTHLKEEVQRLIEEESEDEDIPLPEGTPPPLSQDEDEEPPPIPSDSELDESDEGKEDDAHEQDLVEERSSEKEVDAKMLEEDTHSTPKEAQPPRKLQPAPLPPPSQLDAETPADTSDAALSTQDLLKQKPLFISPFDVNKRRETVVKTMTQNTHIHQTERPPHLAHPLEYLLAHDQLLEEWKRLKEERATGNFAKDPEEKDKDKEKSEFEIPPFLGFHEGPITFLPSYKMLKGTNKYYKNDEKPRVPSWCDRVLWTTGDEMAALEKKERREKELRTIEEEKKRKEEEEKKKEKKRKEEEEKHRKEEEEKKERKRKEDEEKHRKEQEGKRKEEDKKKDILPNPFIKLPPLPPPSLPVEEAEEVENTPKETTPTSFDDTEEDRRDEEKDKHQHPSETEETDAHTKHHQPAERDLEKENHAASAKQQEIVETTSPEEEAVEGNSSEPTPLDKKEEQTNSDSLDPKERLTADSDTGVEKASEEIEQSKRPCRIEQLFYHSFDFSFISDHFPVFSLFSVTLSPTACQHRTDLWHKRMEFERDSPPNVFAQDADELVFLQQMHTRHLESLKRKKPTAPPEVNSPLLVASDPSLTAPHTQSESTFSEERKKRPQPPPVAPPPSNDV</sequence>
<feature type="compositionally biased region" description="Polar residues" evidence="1">
    <location>
        <begin position="417"/>
        <end position="439"/>
    </location>
</feature>
<dbReference type="PANTHER" id="PTHR11200:SF300">
    <property type="entry name" value="TYPE II INOSITOL 1,4,5-TRISPHOSPHATE 5-PHOSPHATASE"/>
    <property type="match status" value="1"/>
</dbReference>
<feature type="region of interest" description="Disordered" evidence="1">
    <location>
        <begin position="183"/>
        <end position="218"/>
    </location>
</feature>
<feature type="compositionally biased region" description="Basic and acidic residues" evidence="1">
    <location>
        <begin position="910"/>
        <end position="982"/>
    </location>
</feature>
<feature type="compositionally biased region" description="Basic and acidic residues" evidence="1">
    <location>
        <begin position="1090"/>
        <end position="1126"/>
    </location>
</feature>
<proteinExistence type="predicted"/>
<feature type="region of interest" description="Disordered" evidence="1">
    <location>
        <begin position="458"/>
        <end position="481"/>
    </location>
</feature>
<keyword evidence="4" id="KW-1185">Reference proteome</keyword>
<name>A0ABQ9Y6W2_9EUKA</name>